<keyword evidence="2" id="KW-1185">Reference proteome</keyword>
<dbReference type="AlphaFoldDB" id="A0A8S0Q4N2"/>
<accession>A0A8S0Q4N2</accession>
<proteinExistence type="predicted"/>
<dbReference type="SUPFAM" id="SSF53098">
    <property type="entry name" value="Ribonuclease H-like"/>
    <property type="match status" value="1"/>
</dbReference>
<dbReference type="EMBL" id="CACTIH010000460">
    <property type="protein sequence ID" value="CAA2960893.1"/>
    <property type="molecule type" value="Genomic_DNA"/>
</dbReference>
<evidence type="ECO:0000313" key="2">
    <source>
        <dbReference type="Proteomes" id="UP000594638"/>
    </source>
</evidence>
<dbReference type="Gramene" id="OE9A064258T1">
    <property type="protein sequence ID" value="OE9A064258C1"/>
    <property type="gene ID" value="OE9A064258"/>
</dbReference>
<feature type="non-terminal residue" evidence="1">
    <location>
        <position position="227"/>
    </location>
</feature>
<sequence length="227" mass="26708">GEIVRPVVTHFTTTFITLKSIYDHKQALQSLATSRHFTSHRLSKRVNGILVSSIILDNNFSEDCLMIQIKKRSLGYVYDGMHRTRKGIKNIFLNKKRFYKPYTDIIMERWDKYLHLNIHAAAYFFNPAFIYEKGFCQKVEVMQGLFNLLEIKSIHDHETKALGEIRMYRERERSFGRQSTCNTRKSLQSNEWWKLCRSSTPTLQKIVVRILGQTASSGCERNWSVFE</sequence>
<dbReference type="InterPro" id="IPR012337">
    <property type="entry name" value="RNaseH-like_sf"/>
</dbReference>
<evidence type="ECO:0000313" key="1">
    <source>
        <dbReference type="EMBL" id="CAA2960893.1"/>
    </source>
</evidence>
<protein>
    <submittedName>
        <fullName evidence="1">DUF659 domain-containing Dimer_Tnp_hAT domain-containing, partial</fullName>
    </submittedName>
</protein>
<dbReference type="OrthoDB" id="2012664at2759"/>
<dbReference type="Proteomes" id="UP000594638">
    <property type="component" value="Unassembled WGS sequence"/>
</dbReference>
<organism evidence="1 2">
    <name type="scientific">Olea europaea subsp. europaea</name>
    <dbReference type="NCBI Taxonomy" id="158383"/>
    <lineage>
        <taxon>Eukaryota</taxon>
        <taxon>Viridiplantae</taxon>
        <taxon>Streptophyta</taxon>
        <taxon>Embryophyta</taxon>
        <taxon>Tracheophyta</taxon>
        <taxon>Spermatophyta</taxon>
        <taxon>Magnoliopsida</taxon>
        <taxon>eudicotyledons</taxon>
        <taxon>Gunneridae</taxon>
        <taxon>Pentapetalae</taxon>
        <taxon>asterids</taxon>
        <taxon>lamiids</taxon>
        <taxon>Lamiales</taxon>
        <taxon>Oleaceae</taxon>
        <taxon>Oleeae</taxon>
        <taxon>Olea</taxon>
    </lineage>
</organism>
<reference evidence="1 2" key="1">
    <citation type="submission" date="2019-12" db="EMBL/GenBank/DDBJ databases">
        <authorList>
            <person name="Alioto T."/>
            <person name="Alioto T."/>
            <person name="Gomez Garrido J."/>
        </authorList>
    </citation>
    <scope>NUCLEOTIDE SEQUENCE [LARGE SCALE GENOMIC DNA]</scope>
</reference>
<name>A0A8S0Q4N2_OLEEU</name>
<comment type="caution">
    <text evidence="1">The sequence shown here is derived from an EMBL/GenBank/DDBJ whole genome shotgun (WGS) entry which is preliminary data.</text>
</comment>
<gene>
    <name evidence="1" type="ORF">OLEA9_A064258</name>
</gene>
<feature type="non-terminal residue" evidence="1">
    <location>
        <position position="1"/>
    </location>
</feature>